<reference evidence="2" key="2">
    <citation type="journal article" date="2014" name="ISME J.">
        <title>Microbial stratification in low pH oxic and suboxic macroscopic growths along an acid mine drainage.</title>
        <authorList>
            <person name="Mendez-Garcia C."/>
            <person name="Mesa V."/>
            <person name="Sprenger R.R."/>
            <person name="Richter M."/>
            <person name="Diez M.S."/>
            <person name="Solano J."/>
            <person name="Bargiela R."/>
            <person name="Golyshina O.V."/>
            <person name="Manteca A."/>
            <person name="Ramos J.L."/>
            <person name="Gallego J.R."/>
            <person name="Llorente I."/>
            <person name="Martins Dos Santos V.A."/>
            <person name="Jensen O.N."/>
            <person name="Pelaez A.I."/>
            <person name="Sanchez J."/>
            <person name="Ferrer M."/>
        </authorList>
    </citation>
    <scope>NUCLEOTIDE SEQUENCE</scope>
</reference>
<reference evidence="2" key="1">
    <citation type="submission" date="2013-08" db="EMBL/GenBank/DDBJ databases">
        <authorList>
            <person name="Mendez C."/>
            <person name="Richter M."/>
            <person name="Ferrer M."/>
            <person name="Sanchez J."/>
        </authorList>
    </citation>
    <scope>NUCLEOTIDE SEQUENCE</scope>
</reference>
<evidence type="ECO:0000259" key="1">
    <source>
        <dbReference type="Pfam" id="PF00501"/>
    </source>
</evidence>
<feature type="domain" description="AMP-dependent synthetase/ligase" evidence="1">
    <location>
        <begin position="44"/>
        <end position="194"/>
    </location>
</feature>
<name>T1AJM0_9ZZZZ</name>
<proteinExistence type="predicted"/>
<sequence>TLDNVLRQSKLIKLAVVVGDGPLPDIGDRRCVAFDSLLVDGSPLAVRIEDRDIVHCLYTSGTTSRPKGVLTSHVAVMVASLSNALQVGHPRGEDYSVMPIVLPLFHTTALDTLALPVLATGGTVVLPPSFAPDAFLDIVQRFRATHLMLLPAMYQALLASESVSHSDLSSVKLCIYAMAPMPRDLISRLAQTFLMPRFSLARADGMCSGNSIPVAVKSVR</sequence>
<dbReference type="Gene3D" id="3.40.50.980">
    <property type="match status" value="2"/>
</dbReference>
<comment type="caution">
    <text evidence="2">The sequence shown here is derived from an EMBL/GenBank/DDBJ whole genome shotgun (WGS) entry which is preliminary data.</text>
</comment>
<dbReference type="SUPFAM" id="SSF56801">
    <property type="entry name" value="Acetyl-CoA synthetase-like"/>
    <property type="match status" value="1"/>
</dbReference>
<dbReference type="InterPro" id="IPR000873">
    <property type="entry name" value="AMP-dep_synth/lig_dom"/>
</dbReference>
<dbReference type="PANTHER" id="PTHR24096:SF267">
    <property type="entry name" value="MALONATE--COA LIGASE ACSF3, MITOCHONDRIAL"/>
    <property type="match status" value="1"/>
</dbReference>
<protein>
    <submittedName>
        <fullName evidence="2">AMP-dependent synthetase and ligase</fullName>
    </submittedName>
</protein>
<organism evidence="2">
    <name type="scientific">mine drainage metagenome</name>
    <dbReference type="NCBI Taxonomy" id="410659"/>
    <lineage>
        <taxon>unclassified sequences</taxon>
        <taxon>metagenomes</taxon>
        <taxon>ecological metagenomes</taxon>
    </lineage>
</organism>
<dbReference type="EMBL" id="AUZZ01007532">
    <property type="protein sequence ID" value="EQD42185.1"/>
    <property type="molecule type" value="Genomic_DNA"/>
</dbReference>
<keyword evidence="2" id="KW-0436">Ligase</keyword>
<dbReference type="AlphaFoldDB" id="T1AJM0"/>
<accession>T1AJM0</accession>
<dbReference type="GO" id="GO:0016405">
    <property type="term" value="F:CoA-ligase activity"/>
    <property type="evidence" value="ECO:0007669"/>
    <property type="project" value="TreeGrafter"/>
</dbReference>
<evidence type="ECO:0000313" key="2">
    <source>
        <dbReference type="EMBL" id="EQD42185.1"/>
    </source>
</evidence>
<dbReference type="Pfam" id="PF00501">
    <property type="entry name" value="AMP-binding"/>
    <property type="match status" value="1"/>
</dbReference>
<gene>
    <name evidence="2" type="ORF">B2A_10445</name>
</gene>
<feature type="non-terminal residue" evidence="2">
    <location>
        <position position="1"/>
    </location>
</feature>
<dbReference type="PANTHER" id="PTHR24096">
    <property type="entry name" value="LONG-CHAIN-FATTY-ACID--COA LIGASE"/>
    <property type="match status" value="1"/>
</dbReference>